<keyword evidence="3" id="KW-0645">Protease</keyword>
<evidence type="ECO:0000259" key="4">
    <source>
        <dbReference type="Pfam" id="PF00656"/>
    </source>
</evidence>
<dbReference type="InterPro" id="IPR011600">
    <property type="entry name" value="Pept_C14_caspase"/>
</dbReference>
<keyword evidence="3" id="KW-0378">Hydrolase</keyword>
<evidence type="ECO:0000313" key="6">
    <source>
        <dbReference type="Proteomes" id="UP000309038"/>
    </source>
</evidence>
<reference evidence="5 6" key="1">
    <citation type="submission" date="2019-02" db="EMBL/GenBank/DDBJ databases">
        <title>Genome sequencing of the rare red list fungi Phlebia centrifuga.</title>
        <authorList>
            <person name="Buettner E."/>
            <person name="Kellner H."/>
        </authorList>
    </citation>
    <scope>NUCLEOTIDE SEQUENCE [LARGE SCALE GENOMIC DNA]</scope>
    <source>
        <strain evidence="5 6">DSM 108282</strain>
    </source>
</reference>
<dbReference type="InterPro" id="IPR029030">
    <property type="entry name" value="Caspase-like_dom_sf"/>
</dbReference>
<keyword evidence="6" id="KW-1185">Reference proteome</keyword>
<keyword evidence="2" id="KW-0053">Apoptosis</keyword>
<dbReference type="Gene3D" id="3.40.50.1460">
    <property type="match status" value="1"/>
</dbReference>
<accession>A0A4S4KUS5</accession>
<gene>
    <name evidence="5" type="ORF">EW026_g700</name>
</gene>
<dbReference type="GO" id="GO:0004197">
    <property type="term" value="F:cysteine-type endopeptidase activity"/>
    <property type="evidence" value="ECO:0007669"/>
    <property type="project" value="InterPro"/>
</dbReference>
<organism evidence="5 6">
    <name type="scientific">Hermanssonia centrifuga</name>
    <dbReference type="NCBI Taxonomy" id="98765"/>
    <lineage>
        <taxon>Eukaryota</taxon>
        <taxon>Fungi</taxon>
        <taxon>Dikarya</taxon>
        <taxon>Basidiomycota</taxon>
        <taxon>Agaricomycotina</taxon>
        <taxon>Agaricomycetes</taxon>
        <taxon>Polyporales</taxon>
        <taxon>Meruliaceae</taxon>
        <taxon>Hermanssonia</taxon>
    </lineage>
</organism>
<sequence length="651" mass="72047">MASRVFALIIGIDKYKSGNIWNLESCVDDAQSIRHLLMHDLHVPQEQICFLTDQQATKRAIEDAFMSHLVNNPDIEKGDAMVLYFAGHGASIRSPKGWLTENGKDVEVLCPYDYDSKSSEGRVSGISDRSFQAMLRDLSESKGNNVTVILDCCFSSPASSRDRRHTRWTPTSKATPDDLYIGLWRNALARSNPTDVIRGFTRASGDSHIVLAASRQGGTAVEGKGGGLFTQALISVKDSVPLHTLTFVDLLHLIEKRMEGYRPVVVGQNIEQTLFDGVPFTADPCFVSVDAYDSDQVRIDAGAIHGVVEGTEFSIHDHNYRSSLNPLRGTVYASEIHPTWCLARTRSQSKKAIPEGWARIRRWNNRAPFRVHLRRSLFSILRRCRLSSALPLQPTLSRAQSREGVNIIRVKHSSQADMSLTLRRNEMTIERHDAMLAANCRRIIHLPSSDSQKDLKVIDAAARFHLHLHRKNPWKPMLGLVAMELYRVDVTTWTKVSGNLLVDGRAQIVDDKNSVYSVVLHNYSDRDLWPYLVGMDSGGYSISMVYHPDAATSEPPLKKHSSMVIGSGTLGSEALAFTLGEGADAGAGFLKLFVSSVFTPMTFIEQGVANSTAFPKTRPSEKAKEVGANTSEIWDSVVACVTIVRNLGVTG</sequence>
<dbReference type="InterPro" id="IPR050452">
    <property type="entry name" value="Metacaspase"/>
</dbReference>
<feature type="domain" description="Peptidase C14 caspase" evidence="4">
    <location>
        <begin position="5"/>
        <end position="258"/>
    </location>
</feature>
<dbReference type="PANTHER" id="PTHR48104:SF30">
    <property type="entry name" value="METACASPASE-1"/>
    <property type="match status" value="1"/>
</dbReference>
<dbReference type="Pfam" id="PF00656">
    <property type="entry name" value="Peptidase_C14"/>
    <property type="match status" value="1"/>
</dbReference>
<evidence type="ECO:0000256" key="2">
    <source>
        <dbReference type="ARBA" id="ARBA00022703"/>
    </source>
</evidence>
<dbReference type="EMBL" id="SGPJ01000011">
    <property type="protein sequence ID" value="THH02061.1"/>
    <property type="molecule type" value="Genomic_DNA"/>
</dbReference>
<keyword evidence="3" id="KW-0788">Thiol protease</keyword>
<dbReference type="GO" id="GO:0006508">
    <property type="term" value="P:proteolysis"/>
    <property type="evidence" value="ECO:0007669"/>
    <property type="project" value="InterPro"/>
</dbReference>
<comment type="caution">
    <text evidence="5">The sequence shown here is derived from an EMBL/GenBank/DDBJ whole genome shotgun (WGS) entry which is preliminary data.</text>
</comment>
<name>A0A4S4KUS5_9APHY</name>
<dbReference type="GO" id="GO:0005737">
    <property type="term" value="C:cytoplasm"/>
    <property type="evidence" value="ECO:0007669"/>
    <property type="project" value="TreeGrafter"/>
</dbReference>
<evidence type="ECO:0000256" key="1">
    <source>
        <dbReference type="ARBA" id="ARBA00009005"/>
    </source>
</evidence>
<dbReference type="SUPFAM" id="SSF52129">
    <property type="entry name" value="Caspase-like"/>
    <property type="match status" value="1"/>
</dbReference>
<comment type="similarity">
    <text evidence="1">Belongs to the peptidase C14B family.</text>
</comment>
<protein>
    <recommendedName>
        <fullName evidence="4">Peptidase C14 caspase domain-containing protein</fullName>
    </recommendedName>
</protein>
<dbReference type="GO" id="GO:0006915">
    <property type="term" value="P:apoptotic process"/>
    <property type="evidence" value="ECO:0007669"/>
    <property type="project" value="UniProtKB-KW"/>
</dbReference>
<proteinExistence type="inferred from homology"/>
<evidence type="ECO:0000256" key="3">
    <source>
        <dbReference type="ARBA" id="ARBA00022807"/>
    </source>
</evidence>
<dbReference type="PANTHER" id="PTHR48104">
    <property type="entry name" value="METACASPASE-4"/>
    <property type="match status" value="1"/>
</dbReference>
<dbReference type="AlphaFoldDB" id="A0A4S4KUS5"/>
<dbReference type="Proteomes" id="UP000309038">
    <property type="component" value="Unassembled WGS sequence"/>
</dbReference>
<evidence type="ECO:0000313" key="5">
    <source>
        <dbReference type="EMBL" id="THH02061.1"/>
    </source>
</evidence>